<name>A0A0R3MIG7_9BRAD</name>
<evidence type="ECO:0000313" key="1">
    <source>
        <dbReference type="EMBL" id="KRR17589.1"/>
    </source>
</evidence>
<dbReference type="EMBL" id="LLYB01000118">
    <property type="protein sequence ID" value="KRR17589.1"/>
    <property type="molecule type" value="Genomic_DNA"/>
</dbReference>
<accession>A0A0R3MIG7</accession>
<evidence type="ECO:0000313" key="2">
    <source>
        <dbReference type="Proteomes" id="UP000051660"/>
    </source>
</evidence>
<dbReference type="Proteomes" id="UP000051660">
    <property type="component" value="Unassembled WGS sequence"/>
</dbReference>
<organism evidence="1 2">
    <name type="scientific">Bradyrhizobium lablabi</name>
    <dbReference type="NCBI Taxonomy" id="722472"/>
    <lineage>
        <taxon>Bacteria</taxon>
        <taxon>Pseudomonadati</taxon>
        <taxon>Pseudomonadota</taxon>
        <taxon>Alphaproteobacteria</taxon>
        <taxon>Hyphomicrobiales</taxon>
        <taxon>Nitrobacteraceae</taxon>
        <taxon>Bradyrhizobium</taxon>
    </lineage>
</organism>
<reference evidence="1 2" key="1">
    <citation type="submission" date="2014-03" db="EMBL/GenBank/DDBJ databases">
        <title>Bradyrhizobium valentinum sp. nov., isolated from effective nodules of Lupinus mariae-josephae, a lupine endemic of basic-lime soils in Eastern Spain.</title>
        <authorList>
            <person name="Duran D."/>
            <person name="Rey L."/>
            <person name="Navarro A."/>
            <person name="Busquets A."/>
            <person name="Imperial J."/>
            <person name="Ruiz-Argueso T."/>
        </authorList>
    </citation>
    <scope>NUCLEOTIDE SEQUENCE [LARGE SCALE GENOMIC DNA]</scope>
    <source>
        <strain evidence="1 2">CCBAU 23086</strain>
    </source>
</reference>
<gene>
    <name evidence="1" type="ORF">CQ14_25975</name>
</gene>
<proteinExistence type="predicted"/>
<protein>
    <submittedName>
        <fullName evidence="1">Uncharacterized protein</fullName>
    </submittedName>
</protein>
<comment type="caution">
    <text evidence="1">The sequence shown here is derived from an EMBL/GenBank/DDBJ whole genome shotgun (WGS) entry which is preliminary data.</text>
</comment>
<sequence length="90" mass="10368">MFSKVYVAKFEIADHATIEHVDESSAINQIARKTVWPPRDNPVSCSFLDLSKPSLRIMSDQGLWRWINLRIFRAISMSDLSTKARFNVVN</sequence>
<dbReference type="AlphaFoldDB" id="A0A0R3MIG7"/>